<dbReference type="PROSITE" id="PS51257">
    <property type="entry name" value="PROKAR_LIPOPROTEIN"/>
    <property type="match status" value="1"/>
</dbReference>
<organism evidence="1">
    <name type="scientific">Mesocestoides corti</name>
    <name type="common">Flatworm</name>
    <dbReference type="NCBI Taxonomy" id="53468"/>
    <lineage>
        <taxon>Eukaryota</taxon>
        <taxon>Metazoa</taxon>
        <taxon>Spiralia</taxon>
        <taxon>Lophotrochozoa</taxon>
        <taxon>Platyhelminthes</taxon>
        <taxon>Cestoda</taxon>
        <taxon>Eucestoda</taxon>
        <taxon>Cyclophyllidea</taxon>
        <taxon>Mesocestoididae</taxon>
        <taxon>Mesocestoides</taxon>
    </lineage>
</organism>
<protein>
    <submittedName>
        <fullName evidence="1">Secreted protein</fullName>
    </submittedName>
</protein>
<dbReference type="AlphaFoldDB" id="A0A5K3G2Z3"/>
<evidence type="ECO:0000313" key="1">
    <source>
        <dbReference type="WBParaSite" id="MCU_012479-RB"/>
    </source>
</evidence>
<accession>A0A5K3G2Z3</accession>
<reference evidence="1" key="1">
    <citation type="submission" date="2019-11" db="UniProtKB">
        <authorList>
            <consortium name="WormBaseParasite"/>
        </authorList>
    </citation>
    <scope>IDENTIFICATION</scope>
</reference>
<sequence length="153" mass="17084">MSLRTVAETIVELIPSIAFQAAWWTGGAATASCHSLRKLSQLECRFPQPLHHSDAECPRVQRRTIRSLFLPRHLLVSCQACLIRPRKTVAGSLVVSTASTWTLSKCFCCESCLFNPLIRSLRLQHRAHPSRSMAPAAQILNSPFIHTYMCLGL</sequence>
<dbReference type="WBParaSite" id="MCU_012479-RB">
    <property type="protein sequence ID" value="MCU_012479-RB"/>
    <property type="gene ID" value="MCU_012479"/>
</dbReference>
<proteinExistence type="predicted"/>
<name>A0A5K3G2Z3_MESCO</name>